<feature type="compositionally biased region" description="Low complexity" evidence="1">
    <location>
        <begin position="29"/>
        <end position="58"/>
    </location>
</feature>
<feature type="region of interest" description="Disordered" evidence="1">
    <location>
        <begin position="198"/>
        <end position="227"/>
    </location>
</feature>
<organism evidence="2 3">
    <name type="scientific">Melanomma pulvis-pyrius CBS 109.77</name>
    <dbReference type="NCBI Taxonomy" id="1314802"/>
    <lineage>
        <taxon>Eukaryota</taxon>
        <taxon>Fungi</taxon>
        <taxon>Dikarya</taxon>
        <taxon>Ascomycota</taxon>
        <taxon>Pezizomycotina</taxon>
        <taxon>Dothideomycetes</taxon>
        <taxon>Pleosporomycetidae</taxon>
        <taxon>Pleosporales</taxon>
        <taxon>Melanommataceae</taxon>
        <taxon>Melanomma</taxon>
    </lineage>
</organism>
<gene>
    <name evidence="2" type="ORF">K505DRAFT_324517</name>
</gene>
<dbReference type="OrthoDB" id="1045822at2759"/>
<name>A0A6A6XES1_9PLEO</name>
<feature type="compositionally biased region" description="Basic and acidic residues" evidence="1">
    <location>
        <begin position="1"/>
        <end position="11"/>
    </location>
</feature>
<dbReference type="Proteomes" id="UP000799757">
    <property type="component" value="Unassembled WGS sequence"/>
</dbReference>
<dbReference type="InterPro" id="IPR006461">
    <property type="entry name" value="PLAC_motif_containing"/>
</dbReference>
<accession>A0A6A6XES1</accession>
<evidence type="ECO:0000313" key="3">
    <source>
        <dbReference type="Proteomes" id="UP000799757"/>
    </source>
</evidence>
<dbReference type="PANTHER" id="PTHR15907">
    <property type="entry name" value="DUF614 FAMILY PROTEIN-RELATED"/>
    <property type="match status" value="1"/>
</dbReference>
<feature type="compositionally biased region" description="Pro residues" evidence="1">
    <location>
        <begin position="87"/>
        <end position="102"/>
    </location>
</feature>
<evidence type="ECO:0000313" key="2">
    <source>
        <dbReference type="EMBL" id="KAF2794811.1"/>
    </source>
</evidence>
<evidence type="ECO:0000256" key="1">
    <source>
        <dbReference type="SAM" id="MobiDB-lite"/>
    </source>
</evidence>
<keyword evidence="3" id="KW-1185">Reference proteome</keyword>
<dbReference type="EMBL" id="MU001879">
    <property type="protein sequence ID" value="KAF2794811.1"/>
    <property type="molecule type" value="Genomic_DNA"/>
</dbReference>
<dbReference type="AlphaFoldDB" id="A0A6A6XES1"/>
<protein>
    <submittedName>
        <fullName evidence="2">PLAC8-domain-containing protein</fullName>
    </submittedName>
</protein>
<feature type="compositionally biased region" description="Polar residues" evidence="1">
    <location>
        <begin position="60"/>
        <end position="75"/>
    </location>
</feature>
<feature type="region of interest" description="Disordered" evidence="1">
    <location>
        <begin position="1"/>
        <end position="158"/>
    </location>
</feature>
<feature type="compositionally biased region" description="Polar residues" evidence="1">
    <location>
        <begin position="198"/>
        <end position="215"/>
    </location>
</feature>
<sequence>MDPRQQPERQHQRFSWQNPPADVSPDVPSYPQIQQQPQQQQHRQPQYQQYQQYQEPPVQTDPNASTHNRGFSYAQTPIEHRGYAPSPIEPPLPQSPHTPIDPRPQSIYNPHSLPAQPQPQPPPSYLSASYPHEKEPHSPLSPLDGTLPPPFSPVSPLIEPPRIHTKQPIQHARQRSNLSPINTNVGQFNMLPMPPTPNSYQTETTSALPSKTPITPISPGPIKKDPADYQLPLSPNNRTSYAAEPYSPHGLTSNTRHAVFSPDSAHGPNGLDFALHQPGQIAHPNMDLSGKGTTHEWKHSLCECGDMSTCLTGLFCPCILYGRTSYRLSQRSEKKDPTDMLSYKTTNGHCMLMGAACGLWGLFPILQRTRLRHAYKLTGSLGSDLLKGCCCCCCVAIQNEREIKDREESARRWAGPASTEIYTAPKQMVYKPQR</sequence>
<proteinExistence type="predicted"/>
<reference evidence="2" key="1">
    <citation type="journal article" date="2020" name="Stud. Mycol.">
        <title>101 Dothideomycetes genomes: a test case for predicting lifestyles and emergence of pathogens.</title>
        <authorList>
            <person name="Haridas S."/>
            <person name="Albert R."/>
            <person name="Binder M."/>
            <person name="Bloem J."/>
            <person name="Labutti K."/>
            <person name="Salamov A."/>
            <person name="Andreopoulos B."/>
            <person name="Baker S."/>
            <person name="Barry K."/>
            <person name="Bills G."/>
            <person name="Bluhm B."/>
            <person name="Cannon C."/>
            <person name="Castanera R."/>
            <person name="Culley D."/>
            <person name="Daum C."/>
            <person name="Ezra D."/>
            <person name="Gonzalez J."/>
            <person name="Henrissat B."/>
            <person name="Kuo A."/>
            <person name="Liang C."/>
            <person name="Lipzen A."/>
            <person name="Lutzoni F."/>
            <person name="Magnuson J."/>
            <person name="Mondo S."/>
            <person name="Nolan M."/>
            <person name="Ohm R."/>
            <person name="Pangilinan J."/>
            <person name="Park H.-J."/>
            <person name="Ramirez L."/>
            <person name="Alfaro M."/>
            <person name="Sun H."/>
            <person name="Tritt A."/>
            <person name="Yoshinaga Y."/>
            <person name="Zwiers L.-H."/>
            <person name="Turgeon B."/>
            <person name="Goodwin S."/>
            <person name="Spatafora J."/>
            <person name="Crous P."/>
            <person name="Grigoriev I."/>
        </authorList>
    </citation>
    <scope>NUCLEOTIDE SEQUENCE</scope>
    <source>
        <strain evidence="2">CBS 109.77</strain>
    </source>
</reference>
<dbReference type="Pfam" id="PF04749">
    <property type="entry name" value="PLAC8"/>
    <property type="match status" value="1"/>
</dbReference>
<dbReference type="NCBIfam" id="TIGR01571">
    <property type="entry name" value="A_thal_Cys_rich"/>
    <property type="match status" value="1"/>
</dbReference>